<dbReference type="Proteomes" id="UP000076923">
    <property type="component" value="Unassembled WGS sequence"/>
</dbReference>
<evidence type="ECO:0000313" key="1">
    <source>
        <dbReference type="EMBL" id="OAD44867.1"/>
    </source>
</evidence>
<proteinExistence type="predicted"/>
<evidence type="ECO:0008006" key="3">
    <source>
        <dbReference type="Google" id="ProtNLM"/>
    </source>
</evidence>
<evidence type="ECO:0000313" key="2">
    <source>
        <dbReference type="Proteomes" id="UP000076923"/>
    </source>
</evidence>
<accession>A0A176TAH4</accession>
<dbReference type="AlphaFoldDB" id="A0A176TAH4"/>
<dbReference type="STRING" id="1333662.LPB303_10305"/>
<name>A0A176TAH4_9FLAO</name>
<organism evidence="1 2">
    <name type="scientific">Polaribacter atrinae</name>
    <dbReference type="NCBI Taxonomy" id="1333662"/>
    <lineage>
        <taxon>Bacteria</taxon>
        <taxon>Pseudomonadati</taxon>
        <taxon>Bacteroidota</taxon>
        <taxon>Flavobacteriia</taxon>
        <taxon>Flavobacteriales</taxon>
        <taxon>Flavobacteriaceae</taxon>
    </lineage>
</organism>
<gene>
    <name evidence="1" type="ORF">LPB303_10305</name>
</gene>
<comment type="caution">
    <text evidence="1">The sequence shown here is derived from an EMBL/GenBank/DDBJ whole genome shotgun (WGS) entry which is preliminary data.</text>
</comment>
<dbReference type="EMBL" id="LVWE01000037">
    <property type="protein sequence ID" value="OAD44867.1"/>
    <property type="molecule type" value="Genomic_DNA"/>
</dbReference>
<sequence length="135" mass="15814">MSAQDKQGSKEKIKALKISYLTEQLNLSPSEAEKFWPIYNTYSKEQYSLRNILRSEIKRAMIEGDINSVSEKEAEKLIALKLDTDQKIYESQNDFINNVKKVISYKKIVKLQLAEMEFGRKLMSKYKHRKSDSKN</sequence>
<keyword evidence="2" id="KW-1185">Reference proteome</keyword>
<protein>
    <recommendedName>
        <fullName evidence="3">Sensor of ECF-type sigma factor</fullName>
    </recommendedName>
</protein>
<reference evidence="1 2" key="1">
    <citation type="submission" date="2016-02" db="EMBL/GenBank/DDBJ databases">
        <title>Draft genome sequence of Polaribacter atrinae KACC17473.</title>
        <authorList>
            <person name="Shin S.-K."/>
            <person name="Yi H."/>
        </authorList>
    </citation>
    <scope>NUCLEOTIDE SEQUENCE [LARGE SCALE GENOMIC DNA]</scope>
    <source>
        <strain evidence="1 2">KACC 17473</strain>
    </source>
</reference>